<proteinExistence type="inferred from homology"/>
<dbReference type="SUPFAM" id="SSF52980">
    <property type="entry name" value="Restriction endonuclease-like"/>
    <property type="match status" value="1"/>
</dbReference>
<dbReference type="NCBIfam" id="NF009150">
    <property type="entry name" value="PRK12497.1-3"/>
    <property type="match status" value="1"/>
</dbReference>
<keyword evidence="4" id="KW-1185">Reference proteome</keyword>
<evidence type="ECO:0000256" key="2">
    <source>
        <dbReference type="HAMAP-Rule" id="MF_00048"/>
    </source>
</evidence>
<evidence type="ECO:0000313" key="3">
    <source>
        <dbReference type="EMBL" id="GGP21633.1"/>
    </source>
</evidence>
<organism evidence="3 4">
    <name type="scientific">Silvimonas iriomotensis</name>
    <dbReference type="NCBI Taxonomy" id="449662"/>
    <lineage>
        <taxon>Bacteria</taxon>
        <taxon>Pseudomonadati</taxon>
        <taxon>Pseudomonadota</taxon>
        <taxon>Betaproteobacteria</taxon>
        <taxon>Neisseriales</taxon>
        <taxon>Chitinibacteraceae</taxon>
        <taxon>Silvimonas</taxon>
    </lineage>
</organism>
<dbReference type="Proteomes" id="UP000637267">
    <property type="component" value="Unassembled WGS sequence"/>
</dbReference>
<dbReference type="HAMAP" id="MF_00048">
    <property type="entry name" value="UPF0102"/>
    <property type="match status" value="1"/>
</dbReference>
<comment type="similarity">
    <text evidence="1 2">Belongs to the UPF0102 family.</text>
</comment>
<protein>
    <recommendedName>
        <fullName evidence="2">UPF0102 protein GCM10010970_21450</fullName>
    </recommendedName>
</protein>
<dbReference type="InterPro" id="IPR011856">
    <property type="entry name" value="tRNA_endonuc-like_dom_sf"/>
</dbReference>
<evidence type="ECO:0000256" key="1">
    <source>
        <dbReference type="ARBA" id="ARBA00006738"/>
    </source>
</evidence>
<sequence length="115" mass="12899">MRQQGDIAEARAADFLTARGLVILARNWHCRFGEIDLIAQDGETLVFVEVRQRRNTRFGGAAFSITPAKQARLLATSALYLAQLQPQPPCRFDALLIEGSRFEWLKNCIDASDGY</sequence>
<dbReference type="PANTHER" id="PTHR34039">
    <property type="entry name" value="UPF0102 PROTEIN YRAN"/>
    <property type="match status" value="1"/>
</dbReference>
<name>A0ABQ2P9J1_9NEIS</name>
<reference evidence="4" key="1">
    <citation type="journal article" date="2019" name="Int. J. Syst. Evol. Microbiol.">
        <title>The Global Catalogue of Microorganisms (GCM) 10K type strain sequencing project: providing services to taxonomists for standard genome sequencing and annotation.</title>
        <authorList>
            <consortium name="The Broad Institute Genomics Platform"/>
            <consortium name="The Broad Institute Genome Sequencing Center for Infectious Disease"/>
            <person name="Wu L."/>
            <person name="Ma J."/>
        </authorList>
    </citation>
    <scope>NUCLEOTIDE SEQUENCE [LARGE SCALE GENOMIC DNA]</scope>
    <source>
        <strain evidence="4">CGMCC 1.8859</strain>
    </source>
</reference>
<dbReference type="Gene3D" id="3.40.1350.10">
    <property type="match status" value="1"/>
</dbReference>
<dbReference type="EMBL" id="BMLX01000002">
    <property type="protein sequence ID" value="GGP21633.1"/>
    <property type="molecule type" value="Genomic_DNA"/>
</dbReference>
<dbReference type="NCBIfam" id="TIGR00252">
    <property type="entry name" value="YraN family protein"/>
    <property type="match status" value="1"/>
</dbReference>
<accession>A0ABQ2P9J1</accession>
<comment type="caution">
    <text evidence="3">The sequence shown here is derived from an EMBL/GenBank/DDBJ whole genome shotgun (WGS) entry which is preliminary data.</text>
</comment>
<dbReference type="InterPro" id="IPR011335">
    <property type="entry name" value="Restrct_endonuc-II-like"/>
</dbReference>
<dbReference type="CDD" id="cd20736">
    <property type="entry name" value="PoNe_Nuclease"/>
    <property type="match status" value="1"/>
</dbReference>
<dbReference type="PANTHER" id="PTHR34039:SF1">
    <property type="entry name" value="UPF0102 PROTEIN YRAN"/>
    <property type="match status" value="1"/>
</dbReference>
<gene>
    <name evidence="3" type="ORF">GCM10010970_21450</name>
</gene>
<dbReference type="Pfam" id="PF02021">
    <property type="entry name" value="UPF0102"/>
    <property type="match status" value="1"/>
</dbReference>
<evidence type="ECO:0000313" key="4">
    <source>
        <dbReference type="Proteomes" id="UP000637267"/>
    </source>
</evidence>
<dbReference type="InterPro" id="IPR003509">
    <property type="entry name" value="UPF0102_YraN-like"/>
</dbReference>
<dbReference type="RefSeq" id="WP_188704319.1">
    <property type="nucleotide sequence ID" value="NZ_BMLX01000002.1"/>
</dbReference>